<sequence length="373" mass="39785">MAKEIAVVGAGIVGATASYYLARAGYQVTIFDEGIGQATAAAAGIICPWLSRRRNKKWYRLVSEGAAFYRQLMSDLDSDGFPTDAYKQCGTIILGNKPGYIQEVHDRAVERRKAAPMIGTIKILAGEELKGIIPPLVPMDNALFVGGGARVDGQALTQVLLQAALSFDGCIHNEHITLSKNKEAFSVNTLNGAVSFDAVILAVGAWLPQALEPLGYTVDVRGQKGQLLVLQTDSPDAKDYPVVMPQGEIDLLPFEGGRVIVGASHENDKGYDLEPDPSILTPMLGQAIALIPSLKNADLADVRVGTRAYTSDFSPFFGTVPGLEQCYTASGLGSSGLTSGPLIGYSLAQMIQSKQTSLDEADYSTNHYITQTP</sequence>
<comment type="similarity">
    <text evidence="2">Belongs to the DadA oxidoreductase family.</text>
</comment>
<dbReference type="SUPFAM" id="SSF54373">
    <property type="entry name" value="FAD-linked reductases, C-terminal domain"/>
    <property type="match status" value="1"/>
</dbReference>
<dbReference type="OrthoDB" id="9805337at2"/>
<evidence type="ECO:0000256" key="2">
    <source>
        <dbReference type="ARBA" id="ARBA00009410"/>
    </source>
</evidence>
<evidence type="ECO:0000313" key="8">
    <source>
        <dbReference type="Proteomes" id="UP000242754"/>
    </source>
</evidence>
<comment type="cofactor">
    <cofactor evidence="1">
        <name>FAD</name>
        <dbReference type="ChEBI" id="CHEBI:57692"/>
    </cofactor>
</comment>
<feature type="domain" description="FAD dependent oxidoreductase" evidence="6">
    <location>
        <begin position="5"/>
        <end position="350"/>
    </location>
</feature>
<dbReference type="Pfam" id="PF01266">
    <property type="entry name" value="DAO"/>
    <property type="match status" value="1"/>
</dbReference>
<dbReference type="AlphaFoldDB" id="A0A143YM96"/>
<keyword evidence="8" id="KW-1185">Reference proteome</keyword>
<dbReference type="Gene3D" id="3.30.9.10">
    <property type="entry name" value="D-Amino Acid Oxidase, subunit A, domain 2"/>
    <property type="match status" value="1"/>
</dbReference>
<reference evidence="7 8" key="1">
    <citation type="submission" date="2016-02" db="EMBL/GenBank/DDBJ databases">
        <authorList>
            <person name="Wen L."/>
            <person name="He K."/>
            <person name="Yang H."/>
        </authorList>
    </citation>
    <scope>NUCLEOTIDE SEQUENCE [LARGE SCALE GENOMIC DNA]</scope>
    <source>
        <strain evidence="7">Trichococcus palustris</strain>
    </source>
</reference>
<protein>
    <submittedName>
        <fullName evidence="7">Fad dependent oxidoreductase</fullName>
    </submittedName>
</protein>
<evidence type="ECO:0000256" key="3">
    <source>
        <dbReference type="ARBA" id="ARBA00022630"/>
    </source>
</evidence>
<dbReference type="GO" id="GO:0016491">
    <property type="term" value="F:oxidoreductase activity"/>
    <property type="evidence" value="ECO:0007669"/>
    <property type="project" value="UniProtKB-KW"/>
</dbReference>
<evidence type="ECO:0000256" key="1">
    <source>
        <dbReference type="ARBA" id="ARBA00001974"/>
    </source>
</evidence>
<dbReference type="EMBL" id="FJNE01000004">
    <property type="protein sequence ID" value="CZQ94186.1"/>
    <property type="molecule type" value="Genomic_DNA"/>
</dbReference>
<keyword evidence="4" id="KW-0560">Oxidoreductase</keyword>
<keyword evidence="5" id="KW-0472">Membrane</keyword>
<evidence type="ECO:0000256" key="4">
    <source>
        <dbReference type="ARBA" id="ARBA00023002"/>
    </source>
</evidence>
<feature type="transmembrane region" description="Helical" evidence="5">
    <location>
        <begin position="5"/>
        <end position="22"/>
    </location>
</feature>
<keyword evidence="3" id="KW-0285">Flavoprotein</keyword>
<dbReference type="InterPro" id="IPR036188">
    <property type="entry name" value="FAD/NAD-bd_sf"/>
</dbReference>
<dbReference type="STRING" id="140314.SAMN04488076_13118"/>
<accession>A0A143YM96</accession>
<evidence type="ECO:0000256" key="5">
    <source>
        <dbReference type="SAM" id="Phobius"/>
    </source>
</evidence>
<keyword evidence="5" id="KW-1133">Transmembrane helix</keyword>
<proteinExistence type="inferred from homology"/>
<evidence type="ECO:0000313" key="7">
    <source>
        <dbReference type="EMBL" id="CZQ94186.1"/>
    </source>
</evidence>
<organism evidence="7 8">
    <name type="scientific">Trichococcus palustris</name>
    <dbReference type="NCBI Taxonomy" id="140314"/>
    <lineage>
        <taxon>Bacteria</taxon>
        <taxon>Bacillati</taxon>
        <taxon>Bacillota</taxon>
        <taxon>Bacilli</taxon>
        <taxon>Lactobacillales</taxon>
        <taxon>Carnobacteriaceae</taxon>
        <taxon>Trichococcus</taxon>
    </lineage>
</organism>
<dbReference type="RefSeq" id="WP_087033316.1">
    <property type="nucleotide sequence ID" value="NZ_FJNE01000004.1"/>
</dbReference>
<dbReference type="Gene3D" id="3.50.50.60">
    <property type="entry name" value="FAD/NAD(P)-binding domain"/>
    <property type="match status" value="1"/>
</dbReference>
<gene>
    <name evidence="7" type="ORF">Tpal_1757</name>
</gene>
<dbReference type="SUPFAM" id="SSF51905">
    <property type="entry name" value="FAD/NAD(P)-binding domain"/>
    <property type="match status" value="1"/>
</dbReference>
<dbReference type="PANTHER" id="PTHR13847:SF286">
    <property type="entry name" value="D-AMINO ACID DEHYDROGENASE"/>
    <property type="match status" value="1"/>
</dbReference>
<name>A0A143YM96_9LACT</name>
<dbReference type="InterPro" id="IPR006076">
    <property type="entry name" value="FAD-dep_OxRdtase"/>
</dbReference>
<dbReference type="PANTHER" id="PTHR13847">
    <property type="entry name" value="SARCOSINE DEHYDROGENASE-RELATED"/>
    <property type="match status" value="1"/>
</dbReference>
<keyword evidence="5" id="KW-0812">Transmembrane</keyword>
<evidence type="ECO:0000259" key="6">
    <source>
        <dbReference type="Pfam" id="PF01266"/>
    </source>
</evidence>
<dbReference type="GO" id="GO:0005737">
    <property type="term" value="C:cytoplasm"/>
    <property type="evidence" value="ECO:0007669"/>
    <property type="project" value="TreeGrafter"/>
</dbReference>
<dbReference type="Proteomes" id="UP000242754">
    <property type="component" value="Unassembled WGS sequence"/>
</dbReference>